<protein>
    <submittedName>
        <fullName evidence="1">Uncharacterized protein</fullName>
    </submittedName>
</protein>
<dbReference type="EMBL" id="FR718532">
    <property type="protein sequence ID" value="CBX70527.1"/>
    <property type="molecule type" value="Genomic_DNA"/>
</dbReference>
<evidence type="ECO:0000313" key="1">
    <source>
        <dbReference type="EMBL" id="CBX70527.1"/>
    </source>
</evidence>
<reference evidence="1" key="1">
    <citation type="journal article" date="2011" name="BMC Genomics">
        <title>Shotgun sequencing of Yersinia enterocolitica strain W22703 (biotype 2, serotype O:9): genomic evidence for oscillation between invertebrates and mammals.</title>
        <authorList>
            <person name="Fuchs T.M."/>
            <person name="Brandt K."/>
            <person name="Starke M."/>
            <person name="Rattei T."/>
        </authorList>
    </citation>
    <scope>NUCLEOTIDE SEQUENCE</scope>
</reference>
<organism evidence="1">
    <name type="scientific">Yersinia enterocolitica W22703</name>
    <dbReference type="NCBI Taxonomy" id="913028"/>
    <lineage>
        <taxon>Bacteria</taxon>
        <taxon>Pseudomonadati</taxon>
        <taxon>Pseudomonadota</taxon>
        <taxon>Gammaproteobacteria</taxon>
        <taxon>Enterobacterales</taxon>
        <taxon>Yersiniaceae</taxon>
        <taxon>Yersinia</taxon>
    </lineage>
</organism>
<sequence>MGSAITDKLSNDAISKEGGTIKKNDLDINHLAHPIRVFFKRKDTRIFRMSSEKKVTYW</sequence>
<name>F4MXG9_YEREN</name>
<accession>F4MXG9</accession>
<proteinExistence type="predicted"/>
<dbReference type="AlphaFoldDB" id="F4MXG9"/>
<gene>
    <name evidence="1" type="ORF">YEW_IR37410</name>
</gene>